<proteinExistence type="inferred from homology"/>
<dbReference type="Proteomes" id="UP001551482">
    <property type="component" value="Unassembled WGS sequence"/>
</dbReference>
<dbReference type="RefSeq" id="WP_358350052.1">
    <property type="nucleotide sequence ID" value="NZ_JBEZFP010000011.1"/>
</dbReference>
<dbReference type="InterPro" id="IPR043129">
    <property type="entry name" value="ATPase_NBD"/>
</dbReference>
<dbReference type="SUPFAM" id="SSF53067">
    <property type="entry name" value="Actin-like ATPase domain"/>
    <property type="match status" value="1"/>
</dbReference>
<comment type="similarity">
    <text evidence="1">Belongs to the ROK (NagC/XylR) family.</text>
</comment>
<dbReference type="EMBL" id="JBEZFP010000011">
    <property type="protein sequence ID" value="MEU8133113.1"/>
    <property type="molecule type" value="Genomic_DNA"/>
</dbReference>
<comment type="caution">
    <text evidence="2">The sequence shown here is derived from an EMBL/GenBank/DDBJ whole genome shotgun (WGS) entry which is preliminary data.</text>
</comment>
<dbReference type="InterPro" id="IPR000600">
    <property type="entry name" value="ROK"/>
</dbReference>
<gene>
    <name evidence="2" type="ORF">AB0C36_06350</name>
</gene>
<evidence type="ECO:0000313" key="2">
    <source>
        <dbReference type="EMBL" id="MEU8133113.1"/>
    </source>
</evidence>
<protein>
    <submittedName>
        <fullName evidence="2">ROK family protein</fullName>
    </submittedName>
</protein>
<dbReference type="Pfam" id="PF00480">
    <property type="entry name" value="ROK"/>
    <property type="match status" value="1"/>
</dbReference>
<name>A0ABV3DBJ5_9ACTN</name>
<keyword evidence="3" id="KW-1185">Reference proteome</keyword>
<dbReference type="PANTHER" id="PTHR18964">
    <property type="entry name" value="ROK (REPRESSOR, ORF, KINASE) FAMILY"/>
    <property type="match status" value="1"/>
</dbReference>
<organism evidence="2 3">
    <name type="scientific">Streptodolium elevatio</name>
    <dbReference type="NCBI Taxonomy" id="3157996"/>
    <lineage>
        <taxon>Bacteria</taxon>
        <taxon>Bacillati</taxon>
        <taxon>Actinomycetota</taxon>
        <taxon>Actinomycetes</taxon>
        <taxon>Kitasatosporales</taxon>
        <taxon>Streptomycetaceae</taxon>
        <taxon>Streptodolium</taxon>
    </lineage>
</organism>
<dbReference type="PANTHER" id="PTHR18964:SF149">
    <property type="entry name" value="BIFUNCTIONAL UDP-N-ACETYLGLUCOSAMINE 2-EPIMERASE_N-ACETYLMANNOSAMINE KINASE"/>
    <property type="match status" value="1"/>
</dbReference>
<dbReference type="Gene3D" id="3.30.420.40">
    <property type="match status" value="2"/>
</dbReference>
<reference evidence="2 3" key="1">
    <citation type="submission" date="2024-06" db="EMBL/GenBank/DDBJ databases">
        <title>The Natural Products Discovery Center: Release of the First 8490 Sequenced Strains for Exploring Actinobacteria Biosynthetic Diversity.</title>
        <authorList>
            <person name="Kalkreuter E."/>
            <person name="Kautsar S.A."/>
            <person name="Yang D."/>
            <person name="Bader C.D."/>
            <person name="Teijaro C.N."/>
            <person name="Fluegel L."/>
            <person name="Davis C.M."/>
            <person name="Simpson J.R."/>
            <person name="Lauterbach L."/>
            <person name="Steele A.D."/>
            <person name="Gui C."/>
            <person name="Meng S."/>
            <person name="Li G."/>
            <person name="Viehrig K."/>
            <person name="Ye F."/>
            <person name="Su P."/>
            <person name="Kiefer A.F."/>
            <person name="Nichols A."/>
            <person name="Cepeda A.J."/>
            <person name="Yan W."/>
            <person name="Fan B."/>
            <person name="Jiang Y."/>
            <person name="Adhikari A."/>
            <person name="Zheng C.-J."/>
            <person name="Schuster L."/>
            <person name="Cowan T.M."/>
            <person name="Smanski M.J."/>
            <person name="Chevrette M.G."/>
            <person name="De Carvalho L.P.S."/>
            <person name="Shen B."/>
        </authorList>
    </citation>
    <scope>NUCLEOTIDE SEQUENCE [LARGE SCALE GENOMIC DNA]</scope>
    <source>
        <strain evidence="2 3">NPDC048946</strain>
    </source>
</reference>
<sequence length="312" mass="31832">MTSTTTTKGTASLGVDVGGTKIAAGLVAPDGSTVHHREWPTATDDRMRDPGLAGTALAVRRLLADARELGFDVTGVGIGLPEYVDADGVLTSREVLAWDEQPADVVAAELKTAELPGLPYAIGSDVRCGALGEAVHGAGRELRDFFYVSLGTGLSSAFVVDGTPWPGARGEAIALGEFEVPASVDPAFGGNLERFTSGRGIGDRYTAITGRHCPGAREVTALAAEGDAVARDVLASAGRALATVLAATVRLLDPSAIVLGGGLGTTEGPLRTALTETYTALTAIRPAAPPLYSAELGPRAGLIGAALLPRPR</sequence>
<evidence type="ECO:0000256" key="1">
    <source>
        <dbReference type="ARBA" id="ARBA00006479"/>
    </source>
</evidence>
<evidence type="ECO:0000313" key="3">
    <source>
        <dbReference type="Proteomes" id="UP001551482"/>
    </source>
</evidence>
<accession>A0ABV3DBJ5</accession>